<reference evidence="2" key="2">
    <citation type="submission" date="2020-07" db="EMBL/GenBank/DDBJ databases">
        <authorList>
            <person name="Vera ALvarez R."/>
            <person name="Arias-Moreno D.M."/>
            <person name="Jimenez-Jacinto V."/>
            <person name="Jimenez-Bremont J.F."/>
            <person name="Swaminathan K."/>
            <person name="Moose S.P."/>
            <person name="Guerrero-Gonzalez M.L."/>
            <person name="Marino-Ramirez L."/>
            <person name="Landsman D."/>
            <person name="Rodriguez-Kessler M."/>
            <person name="Delgado-Sanchez P."/>
        </authorList>
    </citation>
    <scope>NUCLEOTIDE SEQUENCE</scope>
    <source>
        <tissue evidence="2">Cladode</tissue>
    </source>
</reference>
<dbReference type="EMBL" id="GISG01107797">
    <property type="protein sequence ID" value="MBA4638050.1"/>
    <property type="molecule type" value="Transcribed_RNA"/>
</dbReference>
<feature type="region of interest" description="Disordered" evidence="1">
    <location>
        <begin position="102"/>
        <end position="129"/>
    </location>
</feature>
<reference evidence="2" key="1">
    <citation type="journal article" date="2013" name="J. Plant Res.">
        <title>Effect of fungi and light on seed germination of three Opuntia species from semiarid lands of central Mexico.</title>
        <authorList>
            <person name="Delgado-Sanchez P."/>
            <person name="Jimenez-Bremont J.F."/>
            <person name="Guerrero-Gonzalez Mde L."/>
            <person name="Flores J."/>
        </authorList>
    </citation>
    <scope>NUCLEOTIDE SEQUENCE</scope>
    <source>
        <tissue evidence="2">Cladode</tissue>
    </source>
</reference>
<dbReference type="AlphaFoldDB" id="A0A7C8ZBJ0"/>
<evidence type="ECO:0000256" key="1">
    <source>
        <dbReference type="SAM" id="MobiDB-lite"/>
    </source>
</evidence>
<sequence length="129" mass="14454">MCYPLHPGFTWPPPSTTTPFISLTQIQPANGEKQVNNFQNPGSQVQQADQESYNCSIQQPIPHQHHHQLQATRLAYCSCGDQELRDNTLTQTQAERCDRCSNFEGEGESSKLRGPTPVFAADLRPERTA</sequence>
<evidence type="ECO:0000313" key="2">
    <source>
        <dbReference type="EMBL" id="MBA4638050.1"/>
    </source>
</evidence>
<organism evidence="2">
    <name type="scientific">Opuntia streptacantha</name>
    <name type="common">Prickly pear cactus</name>
    <name type="synonym">Opuntia cardona</name>
    <dbReference type="NCBI Taxonomy" id="393608"/>
    <lineage>
        <taxon>Eukaryota</taxon>
        <taxon>Viridiplantae</taxon>
        <taxon>Streptophyta</taxon>
        <taxon>Embryophyta</taxon>
        <taxon>Tracheophyta</taxon>
        <taxon>Spermatophyta</taxon>
        <taxon>Magnoliopsida</taxon>
        <taxon>eudicotyledons</taxon>
        <taxon>Gunneridae</taxon>
        <taxon>Pentapetalae</taxon>
        <taxon>Caryophyllales</taxon>
        <taxon>Cactineae</taxon>
        <taxon>Cactaceae</taxon>
        <taxon>Opuntioideae</taxon>
        <taxon>Opuntia</taxon>
    </lineage>
</organism>
<name>A0A7C8ZBJ0_OPUST</name>
<proteinExistence type="predicted"/>
<protein>
    <submittedName>
        <fullName evidence="2">Uncharacterized protein</fullName>
    </submittedName>
</protein>
<accession>A0A7C8ZBJ0</accession>